<evidence type="ECO:0000256" key="7">
    <source>
        <dbReference type="ARBA" id="ARBA00023136"/>
    </source>
</evidence>
<reference evidence="11" key="1">
    <citation type="journal article" date="2019" name="Int. J. Syst. Evol. Microbiol.">
        <title>The Global Catalogue of Microorganisms (GCM) 10K type strain sequencing project: providing services to taxonomists for standard genome sequencing and annotation.</title>
        <authorList>
            <consortium name="The Broad Institute Genomics Platform"/>
            <consortium name="The Broad Institute Genome Sequencing Center for Infectious Disease"/>
            <person name="Wu L."/>
            <person name="Ma J."/>
        </authorList>
    </citation>
    <scope>NUCLEOTIDE SEQUENCE [LARGE SCALE GENOMIC DNA]</scope>
    <source>
        <strain evidence="11">CGMCC 1.15341</strain>
    </source>
</reference>
<feature type="transmembrane region" description="Helical" evidence="8">
    <location>
        <begin position="397"/>
        <end position="420"/>
    </location>
</feature>
<protein>
    <submittedName>
        <fullName evidence="10">Polyamine ABC transporter substrate-binding protein</fullName>
    </submittedName>
</protein>
<evidence type="ECO:0000313" key="10">
    <source>
        <dbReference type="EMBL" id="GGB80528.1"/>
    </source>
</evidence>
<keyword evidence="5 8" id="KW-0812">Transmembrane</keyword>
<feature type="transmembrane region" description="Helical" evidence="8">
    <location>
        <begin position="300"/>
        <end position="320"/>
    </location>
</feature>
<dbReference type="Gene3D" id="1.10.3720.10">
    <property type="entry name" value="MetI-like"/>
    <property type="match status" value="1"/>
</dbReference>
<evidence type="ECO:0000259" key="9">
    <source>
        <dbReference type="PROSITE" id="PS50928"/>
    </source>
</evidence>
<evidence type="ECO:0000256" key="5">
    <source>
        <dbReference type="ARBA" id="ARBA00022692"/>
    </source>
</evidence>
<gene>
    <name evidence="10" type="ORF">GCM10011352_02780</name>
</gene>
<dbReference type="CDD" id="cd06261">
    <property type="entry name" value="TM_PBP2"/>
    <property type="match status" value="1"/>
</dbReference>
<comment type="caution">
    <text evidence="10">The sequence shown here is derived from an EMBL/GenBank/DDBJ whole genome shotgun (WGS) entry which is preliminary data.</text>
</comment>
<name>A0ABQ1JX30_9GAMM</name>
<dbReference type="PANTHER" id="PTHR42929:SF5">
    <property type="entry name" value="ABC TRANSPORTER PERMEASE PROTEIN"/>
    <property type="match status" value="1"/>
</dbReference>
<feature type="transmembrane region" description="Helical" evidence="8">
    <location>
        <begin position="245"/>
        <end position="262"/>
    </location>
</feature>
<dbReference type="Pfam" id="PF00528">
    <property type="entry name" value="BPD_transp_1"/>
    <property type="match status" value="1"/>
</dbReference>
<dbReference type="InterPro" id="IPR035906">
    <property type="entry name" value="MetI-like_sf"/>
</dbReference>
<feature type="transmembrane region" description="Helical" evidence="8">
    <location>
        <begin position="356"/>
        <end position="377"/>
    </location>
</feature>
<keyword evidence="3 8" id="KW-0813">Transport</keyword>
<feature type="transmembrane region" description="Helical" evidence="8">
    <location>
        <begin position="44"/>
        <end position="66"/>
    </location>
</feature>
<feature type="transmembrane region" description="Helical" evidence="8">
    <location>
        <begin position="216"/>
        <end position="238"/>
    </location>
</feature>
<feature type="domain" description="ABC transmembrane type-1" evidence="9">
    <location>
        <begin position="212"/>
        <end position="420"/>
    </location>
</feature>
<evidence type="ECO:0000256" key="2">
    <source>
        <dbReference type="ARBA" id="ARBA00007069"/>
    </source>
</evidence>
<evidence type="ECO:0000256" key="6">
    <source>
        <dbReference type="ARBA" id="ARBA00022989"/>
    </source>
</evidence>
<comment type="subcellular location">
    <subcellularLocation>
        <location evidence="1 8">Cell membrane</location>
        <topology evidence="1 8">Multi-pass membrane protein</topology>
    </subcellularLocation>
</comment>
<evidence type="ECO:0000256" key="4">
    <source>
        <dbReference type="ARBA" id="ARBA00022475"/>
    </source>
</evidence>
<keyword evidence="7 8" id="KW-0472">Membrane</keyword>
<accession>A0ABQ1JX30</accession>
<evidence type="ECO:0000256" key="8">
    <source>
        <dbReference type="RuleBase" id="RU363032"/>
    </source>
</evidence>
<evidence type="ECO:0000256" key="3">
    <source>
        <dbReference type="ARBA" id="ARBA00022448"/>
    </source>
</evidence>
<keyword evidence="6 8" id="KW-1133">Transmembrane helix</keyword>
<dbReference type="PROSITE" id="PS50928">
    <property type="entry name" value="ABC_TM1"/>
    <property type="match status" value="1"/>
</dbReference>
<evidence type="ECO:0000313" key="11">
    <source>
        <dbReference type="Proteomes" id="UP000629025"/>
    </source>
</evidence>
<dbReference type="PANTHER" id="PTHR42929">
    <property type="entry name" value="INNER MEMBRANE ABC TRANSPORTER PERMEASE PROTEIN YDCU-RELATED-RELATED"/>
    <property type="match status" value="1"/>
</dbReference>
<keyword evidence="4" id="KW-1003">Cell membrane</keyword>
<sequence length="432" mass="47419">MSQAQISAGIADNSGLAGANSGMTTADGTPLKVSLRRAQRRQRLWALLLVLPLLAFILVTFIVPVVNMALRGVEDPQVYETMPNTAAALDDWDGEGLPAEPVFAALAEDLKRGYEEKSIGKVATRLNYEMNGMRSVIMGSARKAKRLTGGPYKEALIDIDSAWGEPATWRMIKRQSSPYTLSYLLAALDMGYDDNGDIVLQPEEQRVYGPLFIRTLAMSATVTLFCILLGYPVAYLLANLPLRTSNLLMILVLLPFWTSLLVRTTTWIVLLQSQGVINDILVWMHIVDDQGRIQMIFNKTGTLVAMTHILLPFMILPLYSVMKTVPPSYVRAARSLGANPLVAFWRVYVPQTVSGIGAGSLLVFILSIGYFITPALVGGQSGQMISNMIAYHMQKSLNWGLAGALGMLLLVLVLVFYAVYNKLIGIDKIKMG</sequence>
<dbReference type="EMBL" id="BMIJ01000001">
    <property type="protein sequence ID" value="GGB80528.1"/>
    <property type="molecule type" value="Genomic_DNA"/>
</dbReference>
<dbReference type="Proteomes" id="UP000629025">
    <property type="component" value="Unassembled WGS sequence"/>
</dbReference>
<organism evidence="10 11">
    <name type="scientific">Marinobacterium zhoushanense</name>
    <dbReference type="NCBI Taxonomy" id="1679163"/>
    <lineage>
        <taxon>Bacteria</taxon>
        <taxon>Pseudomonadati</taxon>
        <taxon>Pseudomonadota</taxon>
        <taxon>Gammaproteobacteria</taxon>
        <taxon>Oceanospirillales</taxon>
        <taxon>Oceanospirillaceae</taxon>
        <taxon>Marinobacterium</taxon>
    </lineage>
</organism>
<keyword evidence="11" id="KW-1185">Reference proteome</keyword>
<dbReference type="InterPro" id="IPR000515">
    <property type="entry name" value="MetI-like"/>
</dbReference>
<evidence type="ECO:0000256" key="1">
    <source>
        <dbReference type="ARBA" id="ARBA00004651"/>
    </source>
</evidence>
<comment type="similarity">
    <text evidence="2">Belongs to the binding-protein-dependent transport system permease family. CysTW subfamily.</text>
</comment>
<proteinExistence type="inferred from homology"/>
<dbReference type="SUPFAM" id="SSF161098">
    <property type="entry name" value="MetI-like"/>
    <property type="match status" value="1"/>
</dbReference>